<gene>
    <name evidence="1" type="ORF">ENM11_00180</name>
</gene>
<proteinExistence type="predicted"/>
<organism evidence="1">
    <name type="scientific">Caldiarchaeum subterraneum</name>
    <dbReference type="NCBI Taxonomy" id="311458"/>
    <lineage>
        <taxon>Archaea</taxon>
        <taxon>Nitrososphaerota</taxon>
        <taxon>Candidatus Caldarchaeales</taxon>
        <taxon>Candidatus Caldarchaeaceae</taxon>
        <taxon>Candidatus Caldarchaeum</taxon>
    </lineage>
</organism>
<reference evidence="1" key="1">
    <citation type="journal article" date="2020" name="mSystems">
        <title>Genome- and Community-Level Interaction Insights into Carbon Utilization and Element Cycling Functions of Hydrothermarchaeota in Hydrothermal Sediment.</title>
        <authorList>
            <person name="Zhou Z."/>
            <person name="Liu Y."/>
            <person name="Xu W."/>
            <person name="Pan J."/>
            <person name="Luo Z.H."/>
            <person name="Li M."/>
        </authorList>
    </citation>
    <scope>NUCLEOTIDE SEQUENCE [LARGE SCALE GENOMIC DNA]</scope>
    <source>
        <strain evidence="1">SpSt-1056</strain>
    </source>
</reference>
<protein>
    <submittedName>
        <fullName evidence="1">Uncharacterized protein</fullName>
    </submittedName>
</protein>
<evidence type="ECO:0000313" key="1">
    <source>
        <dbReference type="EMBL" id="HHK67561.1"/>
    </source>
</evidence>
<name>A0A7C5LB73_CALS0</name>
<accession>A0A7C5LB73</accession>
<sequence length="70" mass="7934">MKPVQAFVKPVEVSVLFPESQFAKILNIYLRIVEQTPSTVRSTGKAEDSSSVMDQSTTLDRIVKTCRRYI</sequence>
<comment type="caution">
    <text evidence="1">The sequence shown here is derived from an EMBL/GenBank/DDBJ whole genome shotgun (WGS) entry which is preliminary data.</text>
</comment>
<dbReference type="AlphaFoldDB" id="A0A7C5LB73"/>
<dbReference type="EMBL" id="DRWN01000003">
    <property type="protein sequence ID" value="HHK67561.1"/>
    <property type="molecule type" value="Genomic_DNA"/>
</dbReference>